<proteinExistence type="predicted"/>
<accession>A0ABR3FVZ3</accession>
<protein>
    <submittedName>
        <fullName evidence="1">Uncharacterized protein</fullName>
    </submittedName>
</protein>
<evidence type="ECO:0000313" key="2">
    <source>
        <dbReference type="Proteomes" id="UP001465976"/>
    </source>
</evidence>
<dbReference type="Proteomes" id="UP001465976">
    <property type="component" value="Unassembled WGS sequence"/>
</dbReference>
<name>A0ABR3FVZ3_9AGAR</name>
<organism evidence="1 2">
    <name type="scientific">Marasmius crinis-equi</name>
    <dbReference type="NCBI Taxonomy" id="585013"/>
    <lineage>
        <taxon>Eukaryota</taxon>
        <taxon>Fungi</taxon>
        <taxon>Dikarya</taxon>
        <taxon>Basidiomycota</taxon>
        <taxon>Agaricomycotina</taxon>
        <taxon>Agaricomycetes</taxon>
        <taxon>Agaricomycetidae</taxon>
        <taxon>Agaricales</taxon>
        <taxon>Marasmiineae</taxon>
        <taxon>Marasmiaceae</taxon>
        <taxon>Marasmius</taxon>
    </lineage>
</organism>
<gene>
    <name evidence="1" type="ORF">V5O48_002269</name>
</gene>
<comment type="caution">
    <text evidence="1">The sequence shown here is derived from an EMBL/GenBank/DDBJ whole genome shotgun (WGS) entry which is preliminary data.</text>
</comment>
<sequence>KLASDSKLQGRVGRLKGDTTAAVPVVVKGSGQPKPIKGLRSVGRKLKKLEVFSRRG</sequence>
<keyword evidence="2" id="KW-1185">Reference proteome</keyword>
<reference evidence="1 2" key="1">
    <citation type="submission" date="2024-02" db="EMBL/GenBank/DDBJ databases">
        <title>A draft genome for the cacao thread blight pathogen Marasmius crinis-equi.</title>
        <authorList>
            <person name="Cohen S.P."/>
            <person name="Baruah I.K."/>
            <person name="Amoako-Attah I."/>
            <person name="Bukari Y."/>
            <person name="Meinhardt L.W."/>
            <person name="Bailey B.A."/>
        </authorList>
    </citation>
    <scope>NUCLEOTIDE SEQUENCE [LARGE SCALE GENOMIC DNA]</scope>
    <source>
        <strain evidence="1 2">GH-76</strain>
    </source>
</reference>
<evidence type="ECO:0000313" key="1">
    <source>
        <dbReference type="EMBL" id="KAL0579705.1"/>
    </source>
</evidence>
<feature type="non-terminal residue" evidence="1">
    <location>
        <position position="1"/>
    </location>
</feature>
<dbReference type="EMBL" id="JBAHYK010000050">
    <property type="protein sequence ID" value="KAL0579705.1"/>
    <property type="molecule type" value="Genomic_DNA"/>
</dbReference>